<dbReference type="AlphaFoldDB" id="A0A336JLE1"/>
<reference evidence="4 5" key="1">
    <citation type="submission" date="2017-08" db="EMBL/GenBank/DDBJ databases">
        <authorList>
            <person name="de Groot N.N."/>
        </authorList>
    </citation>
    <scope>NUCLEOTIDE SEQUENCE [LARGE SCALE GENOMIC DNA]</scope>
    <source>
        <strain evidence="4 5">JA575</strain>
    </source>
</reference>
<keyword evidence="2" id="KW-1133">Transmembrane helix</keyword>
<dbReference type="Proteomes" id="UP000256343">
    <property type="component" value="Unassembled WGS sequence"/>
</dbReference>
<organism evidence="4 5">
    <name type="scientific">Rhodopseudomonas pentothenatexigens</name>
    <dbReference type="NCBI Taxonomy" id="999699"/>
    <lineage>
        <taxon>Bacteria</taxon>
        <taxon>Pseudomonadati</taxon>
        <taxon>Pseudomonadota</taxon>
        <taxon>Alphaproteobacteria</taxon>
        <taxon>Hyphomicrobiales</taxon>
        <taxon>Nitrobacteraceae</taxon>
        <taxon>Rhodopseudomonas</taxon>
    </lineage>
</organism>
<evidence type="ECO:0000313" key="5">
    <source>
        <dbReference type="Proteomes" id="UP000252631"/>
    </source>
</evidence>
<keyword evidence="2" id="KW-0472">Membrane</keyword>
<feature type="compositionally biased region" description="Pro residues" evidence="1">
    <location>
        <begin position="51"/>
        <end position="61"/>
    </location>
</feature>
<evidence type="ECO:0000256" key="1">
    <source>
        <dbReference type="SAM" id="MobiDB-lite"/>
    </source>
</evidence>
<feature type="transmembrane region" description="Helical" evidence="2">
    <location>
        <begin position="6"/>
        <end position="24"/>
    </location>
</feature>
<dbReference type="EMBL" id="UFQQ01000003">
    <property type="protein sequence ID" value="SSW89633.1"/>
    <property type="molecule type" value="Genomic_DNA"/>
</dbReference>
<evidence type="ECO:0000313" key="4">
    <source>
        <dbReference type="EMBL" id="SSW89633.1"/>
    </source>
</evidence>
<dbReference type="EMBL" id="QRDT01000003">
    <property type="protein sequence ID" value="RED38813.1"/>
    <property type="molecule type" value="Genomic_DNA"/>
</dbReference>
<dbReference type="OrthoDB" id="8141565at2"/>
<name>A0A336JLE1_9BRAD</name>
<evidence type="ECO:0000313" key="3">
    <source>
        <dbReference type="EMBL" id="RED38813.1"/>
    </source>
</evidence>
<evidence type="ECO:0000313" key="6">
    <source>
        <dbReference type="Proteomes" id="UP000256343"/>
    </source>
</evidence>
<dbReference type="Proteomes" id="UP000252631">
    <property type="component" value="Unassembled WGS sequence"/>
</dbReference>
<proteinExistence type="predicted"/>
<feature type="compositionally biased region" description="Basic and acidic residues" evidence="1">
    <location>
        <begin position="110"/>
        <end position="120"/>
    </location>
</feature>
<evidence type="ECO:0000256" key="2">
    <source>
        <dbReference type="SAM" id="Phobius"/>
    </source>
</evidence>
<keyword evidence="2" id="KW-0812">Transmembrane</keyword>
<dbReference type="RefSeq" id="WP_114356838.1">
    <property type="nucleotide sequence ID" value="NZ_QRDT01000003.1"/>
</dbReference>
<feature type="region of interest" description="Disordered" evidence="1">
    <location>
        <begin position="46"/>
        <end position="120"/>
    </location>
</feature>
<gene>
    <name evidence="3" type="ORF">BJ125_103175</name>
    <name evidence="4" type="ORF">SAMN05892882_103175</name>
</gene>
<accession>A0A336JLE1</accession>
<keyword evidence="6" id="KW-1185">Reference proteome</keyword>
<sequence length="142" mass="14963">MLELSLIAVIGLAAIYWTALWWVGRHDDVLYGDFISSEGTAMLTAIEPSPRSQPAPVPPLPRTRRPPSLMAPTTPAPASALVGAGLASPTNLTAPPASRPAPLDSTAVEPPHEPSRKADQYDVLASLLETIKRDLNAAAGRP</sequence>
<protein>
    <submittedName>
        <fullName evidence="4">Uncharacterized protein</fullName>
    </submittedName>
</protein>
<reference evidence="3 6" key="2">
    <citation type="submission" date="2018-07" db="EMBL/GenBank/DDBJ databases">
        <title>Genomic Encyclopedia of Archaeal and Bacterial Type Strains, Phase II (KMG-II): from individual species to whole genera.</title>
        <authorList>
            <person name="Goeker M."/>
        </authorList>
    </citation>
    <scope>NUCLEOTIDE SEQUENCE [LARGE SCALE GENOMIC DNA]</scope>
    <source>
        <strain evidence="3 6">JA575</strain>
    </source>
</reference>